<feature type="transmembrane region" description="Helical" evidence="10">
    <location>
        <begin position="537"/>
        <end position="559"/>
    </location>
</feature>
<evidence type="ECO:0008006" key="15">
    <source>
        <dbReference type="Google" id="ProtNLM"/>
    </source>
</evidence>
<protein>
    <recommendedName>
        <fullName evidence="15">P-loop containing nucleoside triphosphate hydrolase protein</fullName>
    </recommendedName>
</protein>
<keyword evidence="6" id="KW-0067">ATP-binding</keyword>
<dbReference type="SUPFAM" id="SSF52540">
    <property type="entry name" value="P-loop containing nucleoside triphosphate hydrolases"/>
    <property type="match status" value="2"/>
</dbReference>
<feature type="transmembrane region" description="Helical" evidence="10">
    <location>
        <begin position="293"/>
        <end position="314"/>
    </location>
</feature>
<dbReference type="EMBL" id="KZ819288">
    <property type="protein sequence ID" value="PWN99496.1"/>
    <property type="molecule type" value="Genomic_DNA"/>
</dbReference>
<feature type="transmembrane region" description="Helical" evidence="10">
    <location>
        <begin position="1120"/>
        <end position="1149"/>
    </location>
</feature>
<feature type="compositionally biased region" description="Low complexity" evidence="9">
    <location>
        <begin position="923"/>
        <end position="937"/>
    </location>
</feature>
<keyword evidence="2" id="KW-0813">Transport</keyword>
<feature type="transmembrane region" description="Helical" evidence="10">
    <location>
        <begin position="187"/>
        <end position="207"/>
    </location>
</feature>
<feature type="transmembrane region" description="Helical" evidence="10">
    <location>
        <begin position="410"/>
        <end position="435"/>
    </location>
</feature>
<dbReference type="InterPro" id="IPR027417">
    <property type="entry name" value="P-loop_NTPase"/>
</dbReference>
<dbReference type="InterPro" id="IPR011527">
    <property type="entry name" value="ABC1_TM_dom"/>
</dbReference>
<dbReference type="GO" id="GO:0005524">
    <property type="term" value="F:ATP binding"/>
    <property type="evidence" value="ECO:0007669"/>
    <property type="project" value="UniProtKB-KW"/>
</dbReference>
<dbReference type="FunFam" id="1.20.1560.10:FF:000013">
    <property type="entry name" value="ABC transporter C family member 2"/>
    <property type="match status" value="1"/>
</dbReference>
<evidence type="ECO:0000259" key="12">
    <source>
        <dbReference type="PROSITE" id="PS50929"/>
    </source>
</evidence>
<dbReference type="GO" id="GO:0016887">
    <property type="term" value="F:ATP hydrolysis activity"/>
    <property type="evidence" value="ECO:0007669"/>
    <property type="project" value="InterPro"/>
</dbReference>
<dbReference type="RefSeq" id="XP_025599775.1">
    <property type="nucleotide sequence ID" value="XM_025741950.1"/>
</dbReference>
<keyword evidence="5" id="KW-0547">Nucleotide-binding</keyword>
<dbReference type="InterPro" id="IPR017871">
    <property type="entry name" value="ABC_transporter-like_CS"/>
</dbReference>
<evidence type="ECO:0000256" key="5">
    <source>
        <dbReference type="ARBA" id="ARBA00022741"/>
    </source>
</evidence>
<evidence type="ECO:0000256" key="4">
    <source>
        <dbReference type="ARBA" id="ARBA00022737"/>
    </source>
</evidence>
<dbReference type="OrthoDB" id="6500128at2759"/>
<dbReference type="GO" id="GO:0140359">
    <property type="term" value="F:ABC-type transporter activity"/>
    <property type="evidence" value="ECO:0007669"/>
    <property type="project" value="InterPro"/>
</dbReference>
<dbReference type="GeneID" id="37269494"/>
<feature type="region of interest" description="Disordered" evidence="9">
    <location>
        <begin position="895"/>
        <end position="946"/>
    </location>
</feature>
<dbReference type="InterPro" id="IPR050173">
    <property type="entry name" value="ABC_transporter_C-like"/>
</dbReference>
<dbReference type="CDD" id="cd03244">
    <property type="entry name" value="ABCC_MRP_domain2"/>
    <property type="match status" value="1"/>
</dbReference>
<gene>
    <name evidence="13" type="ORF">FA09DRAFT_328876</name>
</gene>
<dbReference type="PROSITE" id="PS50893">
    <property type="entry name" value="ABC_TRANSPORTER_2"/>
    <property type="match status" value="2"/>
</dbReference>
<comment type="subcellular location">
    <subcellularLocation>
        <location evidence="1">Membrane</location>
        <topology evidence="1">Multi-pass membrane protein</topology>
    </subcellularLocation>
</comment>
<feature type="region of interest" description="Disordered" evidence="9">
    <location>
        <begin position="1434"/>
        <end position="1459"/>
    </location>
</feature>
<evidence type="ECO:0000256" key="1">
    <source>
        <dbReference type="ARBA" id="ARBA00004141"/>
    </source>
</evidence>
<feature type="transmembrane region" description="Helical" evidence="10">
    <location>
        <begin position="957"/>
        <end position="979"/>
    </location>
</feature>
<feature type="transmembrane region" description="Helical" evidence="10">
    <location>
        <begin position="565"/>
        <end position="584"/>
    </location>
</feature>
<proteinExistence type="predicted"/>
<dbReference type="PROSITE" id="PS50929">
    <property type="entry name" value="ABC_TM1F"/>
    <property type="match status" value="2"/>
</dbReference>
<dbReference type="STRING" id="58919.A0A316ZDW6"/>
<organism evidence="13 14">
    <name type="scientific">Tilletiopsis washingtonensis</name>
    <dbReference type="NCBI Taxonomy" id="58919"/>
    <lineage>
        <taxon>Eukaryota</taxon>
        <taxon>Fungi</taxon>
        <taxon>Dikarya</taxon>
        <taxon>Basidiomycota</taxon>
        <taxon>Ustilaginomycotina</taxon>
        <taxon>Exobasidiomycetes</taxon>
        <taxon>Entylomatales</taxon>
        <taxon>Entylomatales incertae sedis</taxon>
        <taxon>Tilletiopsis</taxon>
    </lineage>
</organism>
<keyword evidence="4" id="KW-0677">Repeat</keyword>
<evidence type="ECO:0000256" key="2">
    <source>
        <dbReference type="ARBA" id="ARBA00022448"/>
    </source>
</evidence>
<evidence type="ECO:0000256" key="9">
    <source>
        <dbReference type="SAM" id="MobiDB-lite"/>
    </source>
</evidence>
<evidence type="ECO:0000256" key="7">
    <source>
        <dbReference type="ARBA" id="ARBA00022989"/>
    </source>
</evidence>
<dbReference type="Gene3D" id="3.40.50.300">
    <property type="entry name" value="P-loop containing nucleotide triphosphate hydrolases"/>
    <property type="match status" value="2"/>
</dbReference>
<evidence type="ECO:0000256" key="6">
    <source>
        <dbReference type="ARBA" id="ARBA00022840"/>
    </source>
</evidence>
<evidence type="ECO:0000259" key="11">
    <source>
        <dbReference type="PROSITE" id="PS50893"/>
    </source>
</evidence>
<reference evidence="13 14" key="1">
    <citation type="journal article" date="2018" name="Mol. Biol. Evol.">
        <title>Broad Genomic Sampling Reveals a Smut Pathogenic Ancestry of the Fungal Clade Ustilaginomycotina.</title>
        <authorList>
            <person name="Kijpornyongpan T."/>
            <person name="Mondo S.J."/>
            <person name="Barry K."/>
            <person name="Sandor L."/>
            <person name="Lee J."/>
            <person name="Lipzen A."/>
            <person name="Pangilinan J."/>
            <person name="LaButti K."/>
            <person name="Hainaut M."/>
            <person name="Henrissat B."/>
            <person name="Grigoriev I.V."/>
            <person name="Spatafora J.W."/>
            <person name="Aime M.C."/>
        </authorList>
    </citation>
    <scope>NUCLEOTIDE SEQUENCE [LARGE SCALE GENOMIC DNA]</scope>
    <source>
        <strain evidence="13 14">MCA 4186</strain>
    </source>
</reference>
<dbReference type="CDD" id="cd18596">
    <property type="entry name" value="ABC_6TM_VMR1_D1_like"/>
    <property type="match status" value="1"/>
</dbReference>
<evidence type="ECO:0000256" key="8">
    <source>
        <dbReference type="ARBA" id="ARBA00023136"/>
    </source>
</evidence>
<dbReference type="GO" id="GO:0016020">
    <property type="term" value="C:membrane"/>
    <property type="evidence" value="ECO:0007669"/>
    <property type="project" value="UniProtKB-SubCell"/>
</dbReference>
<evidence type="ECO:0000256" key="10">
    <source>
        <dbReference type="SAM" id="Phobius"/>
    </source>
</evidence>
<dbReference type="InterPro" id="IPR003439">
    <property type="entry name" value="ABC_transporter-like_ATP-bd"/>
</dbReference>
<keyword evidence="8 10" id="KW-0472">Membrane</keyword>
<dbReference type="CDD" id="cd03250">
    <property type="entry name" value="ABCC_MRP_domain1"/>
    <property type="match status" value="1"/>
</dbReference>
<feature type="transmembrane region" description="Helical" evidence="10">
    <location>
        <begin position="6"/>
        <end position="29"/>
    </location>
</feature>
<feature type="compositionally biased region" description="Basic and acidic residues" evidence="9">
    <location>
        <begin position="913"/>
        <end position="922"/>
    </location>
</feature>
<feature type="transmembrane region" description="Helical" evidence="10">
    <location>
        <begin position="160"/>
        <end position="180"/>
    </location>
</feature>
<dbReference type="InterPro" id="IPR036640">
    <property type="entry name" value="ABC1_TM_sf"/>
</dbReference>
<name>A0A316ZDW6_9BASI</name>
<dbReference type="Pfam" id="PF00664">
    <property type="entry name" value="ABC_membrane"/>
    <property type="match status" value="2"/>
</dbReference>
<feature type="domain" description="ABC transmembrane type-1" evidence="12">
    <location>
        <begin position="299"/>
        <end position="596"/>
    </location>
</feature>
<accession>A0A316ZDW6</accession>
<dbReference type="FunFam" id="3.40.50.300:FF:000565">
    <property type="entry name" value="ABC bile acid transporter"/>
    <property type="match status" value="1"/>
</dbReference>
<dbReference type="CDD" id="cd18604">
    <property type="entry name" value="ABC_6TM_VMR1_D2_like"/>
    <property type="match status" value="1"/>
</dbReference>
<dbReference type="SMART" id="SM00382">
    <property type="entry name" value="AAA"/>
    <property type="match status" value="2"/>
</dbReference>
<feature type="transmembrane region" description="Helical" evidence="10">
    <location>
        <begin position="1037"/>
        <end position="1060"/>
    </location>
</feature>
<dbReference type="Proteomes" id="UP000245946">
    <property type="component" value="Unassembled WGS sequence"/>
</dbReference>
<feature type="domain" description="ABC transmembrane type-1" evidence="12">
    <location>
        <begin position="1039"/>
        <end position="1278"/>
    </location>
</feature>
<dbReference type="PANTHER" id="PTHR24223">
    <property type="entry name" value="ATP-BINDING CASSETTE SUB-FAMILY C"/>
    <property type="match status" value="1"/>
</dbReference>
<sequence>MPVPALALSLLDGALPAGVAGAALVAALLPASSRRLPRLARPLLLDFVDEDDLAEARAVERQSIAAALRQHGLTEATEIEEQHRLLHDGLADEQAPLLGDGVRAEPRLRASRSVTAGLAVIAAAELAWTAARLDYAGASAFSWLYVLFRTLRSPPVTPPWATLLIGLCHLVAALLVLLDAVLLRQPLLVPVLTGLPALVLVLLAASLPLSPYPAPPLAPGVPPPAREDYATLLEWVTFSWLTPLINEGFKRDLDDGDVFALSASSRSALILRKMEALSGTLLQRLWIANAHDVFADATLTFVSAALSVSGPFFLKRILEAITQAASSPTGKVPSSAYLLPLAAFTASVLKAQTDLQHLYHGRRACIRTRGELISLIYNKALRTRANQQAGEAETAAPGAPKKPAAGARDLGAIVSLMAVDAQKISVLLAGAYFLYSSPIEILVAGVFLYNLLGWSALAGFSVLLISTPLQSLLTRRSMRITRELGAARDRRTGLIAEMFSALRPIRYFAQEEQFKARIIEAREHELSLLRKRQRLSALNSVLWGATPACITSLSFLAYTLSGHRLTISVAFPAIAVITSMRNALSVLPMYINNILNARVSLERIEDYLRSDEVPAWVSTLAASDSKIVTDGRLGFESATFRWPAVSAVADVPVAAVEKSSFAARLAAKLRLRSKPAPETPKVAVTATTSGTATPAEPFSLRDLSVIFPQGKLSLVVGPTASGKSSLLSALLGEMIMEDDGAVYLPKTRDRLVSFCAQRPWLQNATIRNNILFGSPFEATRYEQTLVACCLAPDLAILPGGDAAEIGEGGLTLSGGQRARVALARAVYAPSQTVLLDDVLSALDATTGKRIVEDLLAGPLLKDRTVVLVTHHVDLALTIPCAHVVKLSRGHIEAQGSPDELRASGHLAPAVRDSATDSEKENTPADATAAPPKIAASTDAGQLVSKERRSTGGTKLKVYVSYLRAFGYATLAFAFSAMLLRQSTDVGEKFYLSWWGTASARSLLLPFIELPALGALHHAVHIAHEGALSAMRGDEAPLLYLLGFVGLQAVGFLLMLCVILIMQGGGRRAARRIFGQALGSLMSATSRWLDQTPRGRVLNTMSKDVSQVDESCTDTLQAMSVYILGLFTSLVVVTLTLPTMLLPVAFLALINWQVARRYVATARSFRRIESTSRSPIFARFSELLSGLETVRAFAAERRLLAEFLVNLDQMSSSFALFWFSSRWALVRLDVLGAVGTATASVAALNGGIPAGLAGVALTSLQTVVGAVYWLSRFQSTLDQDLNSIERLQDLISPERTKQEPAAITGCRPPASWPARGEIKFENLTLRYAPDLEPALRNVSFTVRPGEKLGIVGRTGSGKSTLALALFRFVEFDAGSISIDGISIADLGLRDLRSRLSIIPQDPTLFSGTVRSNIDPFDEHPDEELLEALHRVHLRTPPSQSQIASRVSSAPASLQGDDDERSTVSLDTVILEGGTNLSAGQRQLIAMARALLRAGRVIIMDEASSATDFDTDTAIQRAISEGFKDSTVLTIAHRLSTVAVCDRILVLAAGEIVEFDTPATLLEREDGHFRTLCEQSGELEHLRQLAART</sequence>
<feature type="domain" description="ABC transporter" evidence="11">
    <location>
        <begin position="671"/>
        <end position="913"/>
    </location>
</feature>
<evidence type="ECO:0000256" key="3">
    <source>
        <dbReference type="ARBA" id="ARBA00022692"/>
    </source>
</evidence>
<keyword evidence="7 10" id="KW-1133">Transmembrane helix</keyword>
<evidence type="ECO:0000313" key="14">
    <source>
        <dbReference type="Proteomes" id="UP000245946"/>
    </source>
</evidence>
<evidence type="ECO:0000313" key="13">
    <source>
        <dbReference type="EMBL" id="PWN99496.1"/>
    </source>
</evidence>
<dbReference type="SUPFAM" id="SSF90123">
    <property type="entry name" value="ABC transporter transmembrane region"/>
    <property type="match status" value="2"/>
</dbReference>
<dbReference type="PROSITE" id="PS00211">
    <property type="entry name" value="ABC_TRANSPORTER_1"/>
    <property type="match status" value="2"/>
</dbReference>
<feature type="transmembrane region" description="Helical" evidence="10">
    <location>
        <begin position="441"/>
        <end position="469"/>
    </location>
</feature>
<dbReference type="InterPro" id="IPR003593">
    <property type="entry name" value="AAA+_ATPase"/>
</dbReference>
<keyword evidence="3 10" id="KW-0812">Transmembrane</keyword>
<feature type="domain" description="ABC transporter" evidence="11">
    <location>
        <begin position="1317"/>
        <end position="1572"/>
    </location>
</feature>
<dbReference type="Pfam" id="PF00005">
    <property type="entry name" value="ABC_tran"/>
    <property type="match status" value="2"/>
</dbReference>
<dbReference type="Gene3D" id="1.20.1560.10">
    <property type="entry name" value="ABC transporter type 1, transmembrane domain"/>
    <property type="match status" value="2"/>
</dbReference>
<feature type="compositionally biased region" description="Polar residues" evidence="9">
    <location>
        <begin position="1435"/>
        <end position="1450"/>
    </location>
</feature>
<dbReference type="PANTHER" id="PTHR24223:SF415">
    <property type="entry name" value="FI20190P1"/>
    <property type="match status" value="1"/>
</dbReference>
<keyword evidence="14" id="KW-1185">Reference proteome</keyword>
<feature type="transmembrane region" description="Helical" evidence="10">
    <location>
        <begin position="113"/>
        <end position="131"/>
    </location>
</feature>